<organism evidence="2 3">
    <name type="scientific">Tremella mesenterica</name>
    <name type="common">Jelly fungus</name>
    <dbReference type="NCBI Taxonomy" id="5217"/>
    <lineage>
        <taxon>Eukaryota</taxon>
        <taxon>Fungi</taxon>
        <taxon>Dikarya</taxon>
        <taxon>Basidiomycota</taxon>
        <taxon>Agaricomycotina</taxon>
        <taxon>Tremellomycetes</taxon>
        <taxon>Tremellales</taxon>
        <taxon>Tremellaceae</taxon>
        <taxon>Tremella</taxon>
    </lineage>
</organism>
<dbReference type="Pfam" id="PF09784">
    <property type="entry name" value="L31"/>
    <property type="match status" value="1"/>
</dbReference>
<keyword evidence="3" id="KW-1185">Reference proteome</keyword>
<protein>
    <submittedName>
        <fullName evidence="2">50S small subunit ribosomal protein L31</fullName>
    </submittedName>
</protein>
<reference evidence="2 3" key="1">
    <citation type="submission" date="2016-06" db="EMBL/GenBank/DDBJ databases">
        <title>Evolution of pathogenesis and genome organization in the Tremellales.</title>
        <authorList>
            <person name="Cuomo C."/>
            <person name="Litvintseva A."/>
            <person name="Heitman J."/>
            <person name="Chen Y."/>
            <person name="Sun S."/>
            <person name="Springer D."/>
            <person name="Dromer F."/>
            <person name="Young S."/>
            <person name="Zeng Q."/>
            <person name="Chapman S."/>
            <person name="Gujja S."/>
            <person name="Saif S."/>
            <person name="Birren B."/>
        </authorList>
    </citation>
    <scope>NUCLEOTIDE SEQUENCE [LARGE SCALE GENOMIC DNA]</scope>
    <source>
        <strain evidence="2 3">ATCC 28783</strain>
    </source>
</reference>
<dbReference type="InterPro" id="IPR016340">
    <property type="entry name" value="Ribosomal_mL60"/>
</dbReference>
<evidence type="ECO:0000313" key="2">
    <source>
        <dbReference type="EMBL" id="RXK40528.1"/>
    </source>
</evidence>
<dbReference type="Proteomes" id="UP000289152">
    <property type="component" value="Unassembled WGS sequence"/>
</dbReference>
<comment type="caution">
    <text evidence="2">The sequence shown here is derived from an EMBL/GenBank/DDBJ whole genome shotgun (WGS) entry which is preliminary data.</text>
</comment>
<dbReference type="GO" id="GO:0003735">
    <property type="term" value="F:structural constituent of ribosome"/>
    <property type="evidence" value="ECO:0007669"/>
    <property type="project" value="TreeGrafter"/>
</dbReference>
<dbReference type="AlphaFoldDB" id="A0A4Q1BRF1"/>
<proteinExistence type="predicted"/>
<dbReference type="EMBL" id="SDIL01000017">
    <property type="protein sequence ID" value="RXK40528.1"/>
    <property type="molecule type" value="Genomic_DNA"/>
</dbReference>
<dbReference type="OrthoDB" id="2332379at2759"/>
<dbReference type="FunCoup" id="A0A4Q1BRF1">
    <property type="interactions" value="26"/>
</dbReference>
<evidence type="ECO:0000313" key="3">
    <source>
        <dbReference type="Proteomes" id="UP000289152"/>
    </source>
</evidence>
<keyword evidence="2" id="KW-0687">Ribonucleoprotein</keyword>
<accession>A0A4Q1BRF1</accession>
<feature type="region of interest" description="Disordered" evidence="1">
    <location>
        <begin position="1"/>
        <end position="27"/>
    </location>
</feature>
<dbReference type="VEuPathDB" id="FungiDB:TREMEDRAFT_24895"/>
<sequence>MYLKSNGNRKSPFRLSPTRKTNHRQRLKAVDSVISAVEESGVQTRSLVKALELPKEGEMNPRDKYTTFTKHVRGYRKSVHKVPKWTRLTLRDNPKGF</sequence>
<name>A0A4Q1BRF1_TREME</name>
<dbReference type="InParanoid" id="A0A4Q1BRF1"/>
<dbReference type="PANTHER" id="PTHR28271:SF1">
    <property type="entry name" value="LARGE RIBOSOMAL SUBUNIT PROTEIN ML60"/>
    <property type="match status" value="1"/>
</dbReference>
<gene>
    <name evidence="2" type="ORF">M231_02180</name>
</gene>
<evidence type="ECO:0000256" key="1">
    <source>
        <dbReference type="SAM" id="MobiDB-lite"/>
    </source>
</evidence>
<dbReference type="GO" id="GO:0005762">
    <property type="term" value="C:mitochondrial large ribosomal subunit"/>
    <property type="evidence" value="ECO:0007669"/>
    <property type="project" value="TreeGrafter"/>
</dbReference>
<dbReference type="PANTHER" id="PTHR28271">
    <property type="entry name" value="54S RIBOSOMAL PROTEIN L31, MITOCHONDRIAL"/>
    <property type="match status" value="1"/>
</dbReference>
<keyword evidence="2" id="KW-0689">Ribosomal protein</keyword>